<dbReference type="OrthoDB" id="9799092at2"/>
<dbReference type="Gene3D" id="3.40.630.30">
    <property type="match status" value="1"/>
</dbReference>
<evidence type="ECO:0000313" key="5">
    <source>
        <dbReference type="Proteomes" id="UP000321720"/>
    </source>
</evidence>
<dbReference type="GO" id="GO:0016747">
    <property type="term" value="F:acyltransferase activity, transferring groups other than amino-acyl groups"/>
    <property type="evidence" value="ECO:0007669"/>
    <property type="project" value="InterPro"/>
</dbReference>
<evidence type="ECO:0000256" key="1">
    <source>
        <dbReference type="ARBA" id="ARBA00022679"/>
    </source>
</evidence>
<dbReference type="PROSITE" id="PS51186">
    <property type="entry name" value="GNAT"/>
    <property type="match status" value="2"/>
</dbReference>
<gene>
    <name evidence="4" type="ORF">CCO02nite_04470</name>
</gene>
<reference evidence="4 5" key="1">
    <citation type="submission" date="2019-07" db="EMBL/GenBank/DDBJ databases">
        <title>Whole genome shotgun sequence of Cellulomonas composti NBRC 100758.</title>
        <authorList>
            <person name="Hosoyama A."/>
            <person name="Uohara A."/>
            <person name="Ohji S."/>
            <person name="Ichikawa N."/>
        </authorList>
    </citation>
    <scope>NUCLEOTIDE SEQUENCE [LARGE SCALE GENOMIC DNA]</scope>
    <source>
        <strain evidence="4 5">NBRC 100758</strain>
    </source>
</reference>
<organism evidence="4 5">
    <name type="scientific">Cellulomonas composti</name>
    <dbReference type="NCBI Taxonomy" id="266130"/>
    <lineage>
        <taxon>Bacteria</taxon>
        <taxon>Bacillati</taxon>
        <taxon>Actinomycetota</taxon>
        <taxon>Actinomycetes</taxon>
        <taxon>Micrococcales</taxon>
        <taxon>Cellulomonadaceae</taxon>
        <taxon>Cellulomonas</taxon>
    </lineage>
</organism>
<dbReference type="AlphaFoldDB" id="A0A511J7U4"/>
<dbReference type="Pfam" id="PF00583">
    <property type="entry name" value="Acetyltransf_1"/>
    <property type="match status" value="1"/>
</dbReference>
<name>A0A511J7U4_9CELL</name>
<dbReference type="InterPro" id="IPR016181">
    <property type="entry name" value="Acyl_CoA_acyltransferase"/>
</dbReference>
<accession>A0A511J7U4</accession>
<evidence type="ECO:0000313" key="4">
    <source>
        <dbReference type="EMBL" id="GEL93789.1"/>
    </source>
</evidence>
<dbReference type="EMBL" id="BJWG01000001">
    <property type="protein sequence ID" value="GEL93789.1"/>
    <property type="molecule type" value="Genomic_DNA"/>
</dbReference>
<keyword evidence="2" id="KW-0012">Acyltransferase</keyword>
<evidence type="ECO:0000259" key="3">
    <source>
        <dbReference type="PROSITE" id="PS51186"/>
    </source>
</evidence>
<dbReference type="InterPro" id="IPR000182">
    <property type="entry name" value="GNAT_dom"/>
</dbReference>
<comment type="caution">
    <text evidence="4">The sequence shown here is derived from an EMBL/GenBank/DDBJ whole genome shotgun (WGS) entry which is preliminary data.</text>
</comment>
<dbReference type="PANTHER" id="PTHR43420">
    <property type="entry name" value="ACETYLTRANSFERASE"/>
    <property type="match status" value="1"/>
</dbReference>
<feature type="domain" description="N-acetyltransferase" evidence="3">
    <location>
        <begin position="193"/>
        <end position="342"/>
    </location>
</feature>
<dbReference type="Proteomes" id="UP000321720">
    <property type="component" value="Unassembled WGS sequence"/>
</dbReference>
<protein>
    <submittedName>
        <fullName evidence="4">Putative acetyltransferase, GNAT</fullName>
    </submittedName>
</protein>
<dbReference type="CDD" id="cd04301">
    <property type="entry name" value="NAT_SF"/>
    <property type="match status" value="1"/>
</dbReference>
<feature type="domain" description="N-acetyltransferase" evidence="3">
    <location>
        <begin position="27"/>
        <end position="181"/>
    </location>
</feature>
<dbReference type="RefSeq" id="WP_146841368.1">
    <property type="nucleotide sequence ID" value="NZ_BJWG01000001.1"/>
</dbReference>
<dbReference type="SUPFAM" id="SSF55729">
    <property type="entry name" value="Acyl-CoA N-acyltransferases (Nat)"/>
    <property type="match status" value="2"/>
</dbReference>
<evidence type="ECO:0000256" key="2">
    <source>
        <dbReference type="ARBA" id="ARBA00023315"/>
    </source>
</evidence>
<proteinExistence type="predicted"/>
<dbReference type="InterPro" id="IPR050680">
    <property type="entry name" value="YpeA/RimI_acetyltransf"/>
</dbReference>
<keyword evidence="5" id="KW-1185">Reference proteome</keyword>
<sequence>MTTTLAPLAERVAAPATVRVPDASTGLTWGALARSDVAELTALVVACQEADALPYRISQAEVDEHFDDSNLDVERDTLAGRDEAGALRAWALVQQPAGDTRVVRAFLDGGVHPEWRRRGIGAQVLAWSQDRGRQLLAATGKQVPARLSVYVDDTATATAAAVRAAGFTPIRYYAEMRRALTGDVPEPFAPEGVRIVPWSAELDEQARLAHNEAFADHWGSEPRTPEQWVQTRAMFAPTWSFLALDQASDEVVGYLLSGRYEQDWPVAGYSSGYTDVLGVRRAWRGRGIAPALLVAAMHAYRADGIEYAELGVDTANPTGAHGLYSRLGYVPYLSSTAFSIEL</sequence>
<keyword evidence="1 4" id="KW-0808">Transferase</keyword>